<gene>
    <name evidence="1" type="ORF">SE37_15575</name>
</gene>
<protein>
    <submittedName>
        <fullName evidence="1">Uncharacterized protein</fullName>
    </submittedName>
</protein>
<dbReference type="Proteomes" id="UP000031433">
    <property type="component" value="Unassembled WGS sequence"/>
</dbReference>
<sequence length="119" mass="14177">MRIMKGGRIMAMDTEEELAWIRNNLDIEHRQLSREQATRWLELLLADRKNFYVLGLMGFILKRRRDAQQVQFSNEELSSFCGEFMLKIRLAARRRRTAVSLPLFDLVGRRTLRSYDLID</sequence>
<keyword evidence="2" id="KW-1185">Reference proteome</keyword>
<evidence type="ECO:0000313" key="2">
    <source>
        <dbReference type="Proteomes" id="UP000031433"/>
    </source>
</evidence>
<dbReference type="AlphaFoldDB" id="A0A0C1R0D1"/>
<dbReference type="EMBL" id="JXBL01000001">
    <property type="protein sequence ID" value="KIE43941.1"/>
    <property type="molecule type" value="Genomic_DNA"/>
</dbReference>
<proteinExistence type="predicted"/>
<comment type="caution">
    <text evidence="1">The sequence shown here is derived from an EMBL/GenBank/DDBJ whole genome shotgun (WGS) entry which is preliminary data.</text>
</comment>
<name>A0A0C1R0D1_9BACT</name>
<evidence type="ECO:0000313" key="1">
    <source>
        <dbReference type="EMBL" id="KIE43941.1"/>
    </source>
</evidence>
<reference evidence="1 2" key="1">
    <citation type="submission" date="2015-01" db="EMBL/GenBank/DDBJ databases">
        <title>Genome sequence of the anaerobic bacterium Geobacter soli GSS01, a dissimilatory Fe(III) reducer from soil.</title>
        <authorList>
            <person name="Yang G."/>
            <person name="Zhou S."/>
        </authorList>
    </citation>
    <scope>NUCLEOTIDE SEQUENCE [LARGE SCALE GENOMIC DNA]</scope>
    <source>
        <strain evidence="1 2">GSS01</strain>
    </source>
</reference>
<accession>A0A0C1R0D1</accession>
<organism evidence="1 2">
    <name type="scientific">Geobacter soli</name>
    <dbReference type="NCBI Taxonomy" id="1510391"/>
    <lineage>
        <taxon>Bacteria</taxon>
        <taxon>Pseudomonadati</taxon>
        <taxon>Thermodesulfobacteriota</taxon>
        <taxon>Desulfuromonadia</taxon>
        <taxon>Geobacterales</taxon>
        <taxon>Geobacteraceae</taxon>
        <taxon>Geobacter</taxon>
    </lineage>
</organism>